<feature type="transmembrane region" description="Helical" evidence="1">
    <location>
        <begin position="83"/>
        <end position="108"/>
    </location>
</feature>
<feature type="transmembrane region" description="Helical" evidence="1">
    <location>
        <begin position="128"/>
        <end position="157"/>
    </location>
</feature>
<dbReference type="RefSeq" id="WP_149736299.1">
    <property type="nucleotide sequence ID" value="NZ_FQZD01000053.1"/>
</dbReference>
<protein>
    <submittedName>
        <fullName evidence="2">ABC-2 type transport system permease protein</fullName>
    </submittedName>
</protein>
<keyword evidence="1" id="KW-0812">Transmembrane</keyword>
<proteinExistence type="predicted"/>
<dbReference type="Proteomes" id="UP000322917">
    <property type="component" value="Unassembled WGS sequence"/>
</dbReference>
<dbReference type="PANTHER" id="PTHR37305">
    <property type="entry name" value="INTEGRAL MEMBRANE PROTEIN-RELATED"/>
    <property type="match status" value="1"/>
</dbReference>
<feature type="transmembrane region" description="Helical" evidence="1">
    <location>
        <begin position="169"/>
        <end position="194"/>
    </location>
</feature>
<evidence type="ECO:0000313" key="2">
    <source>
        <dbReference type="EMBL" id="SHJ94718.1"/>
    </source>
</evidence>
<keyword evidence="3" id="KW-1185">Reference proteome</keyword>
<evidence type="ECO:0000313" key="3">
    <source>
        <dbReference type="Proteomes" id="UP000322917"/>
    </source>
</evidence>
<gene>
    <name evidence="2" type="ORF">SAMN02745170_03765</name>
</gene>
<organism evidence="2 3">
    <name type="scientific">Propionispora hippei DSM 15287</name>
    <dbReference type="NCBI Taxonomy" id="1123003"/>
    <lineage>
        <taxon>Bacteria</taxon>
        <taxon>Bacillati</taxon>
        <taxon>Bacillota</taxon>
        <taxon>Negativicutes</taxon>
        <taxon>Selenomonadales</taxon>
        <taxon>Sporomusaceae</taxon>
        <taxon>Propionispora</taxon>
    </lineage>
</organism>
<keyword evidence="1" id="KW-0472">Membrane</keyword>
<feature type="transmembrane region" description="Helical" evidence="1">
    <location>
        <begin position="35"/>
        <end position="56"/>
    </location>
</feature>
<dbReference type="AlphaFoldDB" id="A0A1M6NG28"/>
<keyword evidence="1" id="KW-1133">Transmembrane helix</keyword>
<dbReference type="Pfam" id="PF12730">
    <property type="entry name" value="ABC2_membrane_4"/>
    <property type="match status" value="1"/>
</dbReference>
<accession>A0A1M6NG28</accession>
<reference evidence="2 3" key="1">
    <citation type="submission" date="2016-11" db="EMBL/GenBank/DDBJ databases">
        <authorList>
            <person name="Varghese N."/>
            <person name="Submissions S."/>
        </authorList>
    </citation>
    <scope>NUCLEOTIDE SEQUENCE [LARGE SCALE GENOMIC DNA]</scope>
    <source>
        <strain evidence="2 3">DSM 15287</strain>
    </source>
</reference>
<name>A0A1M6NG28_9FIRM</name>
<evidence type="ECO:0000256" key="1">
    <source>
        <dbReference type="SAM" id="Phobius"/>
    </source>
</evidence>
<dbReference type="PANTHER" id="PTHR37305:SF1">
    <property type="entry name" value="MEMBRANE PROTEIN"/>
    <property type="match status" value="1"/>
</dbReference>
<dbReference type="EMBL" id="FQZD01000053">
    <property type="protein sequence ID" value="SHJ94718.1"/>
    <property type="molecule type" value="Genomic_DNA"/>
</dbReference>
<sequence length="213" mass="23747">MKHLRENTRKATRDKISNMLTVMQVEGLKMFRSNIFGITIMAAILLPLLLGLYTFILKNPEIALNMGLLARGGQLKGTVDWPIYFSLLTQMISGMSILMFGFVASWLFGREYSDRTIKDLLALPVSRFAIVTAKFIVAALWGLLLFSIAFFLALLIGNAIQLDGWSTGYMLQALSILSGTAILVLLVSTPVAFWQVTREDIGLPLPSFSYLWC</sequence>
<dbReference type="OrthoDB" id="4336274at2"/>